<feature type="domain" description="Apple" evidence="3">
    <location>
        <begin position="286"/>
        <end position="373"/>
    </location>
</feature>
<evidence type="ECO:0000259" key="3">
    <source>
        <dbReference type="PROSITE" id="PS50948"/>
    </source>
</evidence>
<dbReference type="PROSITE" id="PS50948">
    <property type="entry name" value="PAN"/>
    <property type="match status" value="1"/>
</dbReference>
<dbReference type="EMBL" id="JAVRRF010000056">
    <property type="protein sequence ID" value="KAK5048460.1"/>
    <property type="molecule type" value="Genomic_DNA"/>
</dbReference>
<feature type="signal peptide" evidence="2">
    <location>
        <begin position="1"/>
        <end position="21"/>
    </location>
</feature>
<feature type="compositionally biased region" description="Low complexity" evidence="1">
    <location>
        <begin position="233"/>
        <end position="244"/>
    </location>
</feature>
<dbReference type="Proteomes" id="UP001345691">
    <property type="component" value="Unassembled WGS sequence"/>
</dbReference>
<keyword evidence="5" id="KW-1185">Reference proteome</keyword>
<comment type="caution">
    <text evidence="4">The sequence shown here is derived from an EMBL/GenBank/DDBJ whole genome shotgun (WGS) entry which is preliminary data.</text>
</comment>
<feature type="chain" id="PRO_5047443395" description="Apple domain-containing protein" evidence="2">
    <location>
        <begin position="22"/>
        <end position="504"/>
    </location>
</feature>
<feature type="region of interest" description="Disordered" evidence="1">
    <location>
        <begin position="212"/>
        <end position="247"/>
    </location>
</feature>
<proteinExistence type="predicted"/>
<keyword evidence="2" id="KW-0732">Signal</keyword>
<name>A0ABR0IWC5_9EURO</name>
<dbReference type="Pfam" id="PF25485">
    <property type="entry name" value="DUF7908"/>
    <property type="match status" value="1"/>
</dbReference>
<dbReference type="InterPro" id="IPR057230">
    <property type="entry name" value="DUF7908"/>
</dbReference>
<sequence>MGWDRFAIIALAAQLVGPVYGYGTTVEVFVSYCPATYTTSVFGGASTTYASTSAISGAPSSPSSGSYFLAVDNGVNGPNEYVADDGTLTTNASLAVAFTIDPSGQLMASGGYISTTGAASTQKLAVNSTLGSISTFFSIVSNNTVGRRDDSPGSGILQWQNDNFVGNQAIFSTFGSIVQVSFNGEAPAGSEVVTLAAIPAGDIASSSGISVSTGSTSLPTSAPNSLTTTPNALSSGPSLPTTPSVGISGTASSLPMGSAPIYGSSTSAPISSTVSAYPTSTGPPSCNDRSPYDGTVNDNYLILCDTDLPGYDITSVPASDIADCIGACNAYVASSGGMCVAITFNSSTATDPCTLKAQVGAVDRGADAFVQAAIVVNEPYAPTVVFKRDNSIVHFDTELVCTRWNVFFCRADNNFHKPYHKQSGQHCIIVSATVECSHYDAPDVNNSCDDNGHFYVLDHYTFDNSTIQHLFINFEGFIQPLVNSIEFISYHHSQHNSNNITHNN</sequence>
<evidence type="ECO:0000256" key="1">
    <source>
        <dbReference type="SAM" id="MobiDB-lite"/>
    </source>
</evidence>
<reference evidence="4 5" key="1">
    <citation type="submission" date="2023-08" db="EMBL/GenBank/DDBJ databases">
        <title>Black Yeasts Isolated from many extreme environments.</title>
        <authorList>
            <person name="Coleine C."/>
            <person name="Stajich J.E."/>
            <person name="Selbmann L."/>
        </authorList>
    </citation>
    <scope>NUCLEOTIDE SEQUENCE [LARGE SCALE GENOMIC DNA]</scope>
    <source>
        <strain evidence="4 5">CCFEE 6328</strain>
    </source>
</reference>
<feature type="compositionally biased region" description="Polar residues" evidence="1">
    <location>
        <begin position="218"/>
        <end position="232"/>
    </location>
</feature>
<organism evidence="4 5">
    <name type="scientific">Exophiala sideris</name>
    <dbReference type="NCBI Taxonomy" id="1016849"/>
    <lineage>
        <taxon>Eukaryota</taxon>
        <taxon>Fungi</taxon>
        <taxon>Dikarya</taxon>
        <taxon>Ascomycota</taxon>
        <taxon>Pezizomycotina</taxon>
        <taxon>Eurotiomycetes</taxon>
        <taxon>Chaetothyriomycetidae</taxon>
        <taxon>Chaetothyriales</taxon>
        <taxon>Herpotrichiellaceae</taxon>
        <taxon>Exophiala</taxon>
    </lineage>
</organism>
<evidence type="ECO:0000313" key="4">
    <source>
        <dbReference type="EMBL" id="KAK5048460.1"/>
    </source>
</evidence>
<evidence type="ECO:0000313" key="5">
    <source>
        <dbReference type="Proteomes" id="UP001345691"/>
    </source>
</evidence>
<protein>
    <recommendedName>
        <fullName evidence="3">Apple domain-containing protein</fullName>
    </recommendedName>
</protein>
<gene>
    <name evidence="4" type="ORF">LTR69_011350</name>
</gene>
<accession>A0ABR0IWC5</accession>
<evidence type="ECO:0000256" key="2">
    <source>
        <dbReference type="SAM" id="SignalP"/>
    </source>
</evidence>
<dbReference type="InterPro" id="IPR003609">
    <property type="entry name" value="Pan_app"/>
</dbReference>